<keyword evidence="4 8" id="KW-0479">Metal-binding</keyword>
<dbReference type="AlphaFoldDB" id="A0A9D1FNZ1"/>
<feature type="binding site" evidence="8">
    <location>
        <position position="48"/>
    </location>
    <ligand>
        <name>Zn(2+)</name>
        <dbReference type="ChEBI" id="CHEBI:29105"/>
        <note>catalytic</note>
    </ligand>
</feature>
<dbReference type="PROSITE" id="PS00903">
    <property type="entry name" value="CYT_DCMP_DEAMINASES_1"/>
    <property type="match status" value="1"/>
</dbReference>
<dbReference type="NCBIfam" id="NF008113">
    <property type="entry name" value="PRK10860.1"/>
    <property type="match status" value="1"/>
</dbReference>
<dbReference type="InterPro" id="IPR058535">
    <property type="entry name" value="MafB19-deam"/>
</dbReference>
<proteinExistence type="inferred from homology"/>
<gene>
    <name evidence="8" type="primary">tadA</name>
    <name evidence="10" type="ORF">IAB51_10590</name>
</gene>
<reference evidence="10" key="2">
    <citation type="journal article" date="2021" name="PeerJ">
        <title>Extensive microbial diversity within the chicken gut microbiome revealed by metagenomics and culture.</title>
        <authorList>
            <person name="Gilroy R."/>
            <person name="Ravi A."/>
            <person name="Getino M."/>
            <person name="Pursley I."/>
            <person name="Horton D.L."/>
            <person name="Alikhan N.F."/>
            <person name="Baker D."/>
            <person name="Gharbi K."/>
            <person name="Hall N."/>
            <person name="Watson M."/>
            <person name="Adriaenssens E.M."/>
            <person name="Foster-Nyarko E."/>
            <person name="Jarju S."/>
            <person name="Secka A."/>
            <person name="Antonio M."/>
            <person name="Oren A."/>
            <person name="Chaudhuri R.R."/>
            <person name="La Ragione R."/>
            <person name="Hildebrand F."/>
            <person name="Pallen M.J."/>
        </authorList>
    </citation>
    <scope>NUCLEOTIDE SEQUENCE</scope>
    <source>
        <strain evidence="10">CHK199-13235</strain>
    </source>
</reference>
<comment type="similarity">
    <text evidence="1">Belongs to the cytidine and deoxycytidylate deaminase family. ADAT2 subfamily.</text>
</comment>
<dbReference type="InterPro" id="IPR016192">
    <property type="entry name" value="APOBEC/CMP_deaminase_Zn-bd"/>
</dbReference>
<evidence type="ECO:0000256" key="8">
    <source>
        <dbReference type="HAMAP-Rule" id="MF_00972"/>
    </source>
</evidence>
<dbReference type="InterPro" id="IPR028883">
    <property type="entry name" value="tRNA_aden_deaminase"/>
</dbReference>
<dbReference type="CDD" id="cd01285">
    <property type="entry name" value="nucleoside_deaminase"/>
    <property type="match status" value="1"/>
</dbReference>
<dbReference type="EC" id="3.5.4.33" evidence="8"/>
<dbReference type="Pfam" id="PF14437">
    <property type="entry name" value="MafB19-deam"/>
    <property type="match status" value="1"/>
</dbReference>
<evidence type="ECO:0000313" key="10">
    <source>
        <dbReference type="EMBL" id="HIS77233.1"/>
    </source>
</evidence>
<dbReference type="InterPro" id="IPR016193">
    <property type="entry name" value="Cytidine_deaminase-like"/>
</dbReference>
<dbReference type="Gene3D" id="3.40.140.10">
    <property type="entry name" value="Cytidine Deaminase, domain 2"/>
    <property type="match status" value="1"/>
</dbReference>
<dbReference type="Proteomes" id="UP000824002">
    <property type="component" value="Unassembled WGS sequence"/>
</dbReference>
<dbReference type="SUPFAM" id="SSF53927">
    <property type="entry name" value="Cytidine deaminase-like"/>
    <property type="match status" value="1"/>
</dbReference>
<dbReference type="InterPro" id="IPR002125">
    <property type="entry name" value="CMP_dCMP_dom"/>
</dbReference>
<reference evidence="10" key="1">
    <citation type="submission" date="2020-10" db="EMBL/GenBank/DDBJ databases">
        <authorList>
            <person name="Gilroy R."/>
        </authorList>
    </citation>
    <scope>NUCLEOTIDE SEQUENCE</scope>
    <source>
        <strain evidence="10">CHK199-13235</strain>
    </source>
</reference>
<evidence type="ECO:0000256" key="4">
    <source>
        <dbReference type="ARBA" id="ARBA00022723"/>
    </source>
</evidence>
<dbReference type="PROSITE" id="PS51747">
    <property type="entry name" value="CYT_DCMP_DEAMINASES_2"/>
    <property type="match status" value="1"/>
</dbReference>
<evidence type="ECO:0000256" key="7">
    <source>
        <dbReference type="ARBA" id="ARBA00048045"/>
    </source>
</evidence>
<protein>
    <recommendedName>
        <fullName evidence="8">tRNA-specific adenosine deaminase</fullName>
        <ecNumber evidence="8">3.5.4.33</ecNumber>
    </recommendedName>
</protein>
<comment type="subunit">
    <text evidence="2 8">Homodimer.</text>
</comment>
<accession>A0A9D1FNZ1</accession>
<feature type="binding site" evidence="8">
    <location>
        <position position="78"/>
    </location>
    <ligand>
        <name>Zn(2+)</name>
        <dbReference type="ChEBI" id="CHEBI:29105"/>
        <note>catalytic</note>
    </ligand>
</feature>
<dbReference type="GO" id="GO:0008270">
    <property type="term" value="F:zinc ion binding"/>
    <property type="evidence" value="ECO:0007669"/>
    <property type="project" value="UniProtKB-UniRule"/>
</dbReference>
<comment type="function">
    <text evidence="8">Catalyzes the deamination of adenosine to inosine at the wobble position 34 of tRNA(Arg2).</text>
</comment>
<comment type="cofactor">
    <cofactor evidence="8">
        <name>Zn(2+)</name>
        <dbReference type="ChEBI" id="CHEBI:29105"/>
    </cofactor>
    <text evidence="8">Binds 1 zinc ion per subunit.</text>
</comment>
<evidence type="ECO:0000256" key="3">
    <source>
        <dbReference type="ARBA" id="ARBA00022694"/>
    </source>
</evidence>
<keyword evidence="3 8" id="KW-0819">tRNA processing</keyword>
<sequence>MYMRLALEQAKIAAAQDETPIGAVLVWDGEVVASAYNRRELDKRATAHAEILAIEEACRKLRGWRLHKATLYVTLEPCPMCAGAIINARIKRVVYGAPDRKAGCCGSVTDLFRERFNHHPEVCGGVLAEESAALLTSFFKRLRNV</sequence>
<keyword evidence="6 8" id="KW-0862">Zinc</keyword>
<dbReference type="PANTHER" id="PTHR11079:SF202">
    <property type="entry name" value="TRNA-SPECIFIC ADENOSINE DEAMINASE"/>
    <property type="match status" value="1"/>
</dbReference>
<dbReference type="HAMAP" id="MF_00972">
    <property type="entry name" value="tRNA_aden_deaminase"/>
    <property type="match status" value="1"/>
</dbReference>
<organism evidence="10 11">
    <name type="scientific">Candidatus Merdivicinus excrementipullorum</name>
    <dbReference type="NCBI Taxonomy" id="2840867"/>
    <lineage>
        <taxon>Bacteria</taxon>
        <taxon>Bacillati</taxon>
        <taxon>Bacillota</taxon>
        <taxon>Clostridia</taxon>
        <taxon>Eubacteriales</taxon>
        <taxon>Oscillospiraceae</taxon>
        <taxon>Oscillospiraceae incertae sedis</taxon>
        <taxon>Candidatus Merdivicinus</taxon>
    </lineage>
</organism>
<keyword evidence="5 8" id="KW-0378">Hydrolase</keyword>
<evidence type="ECO:0000256" key="1">
    <source>
        <dbReference type="ARBA" id="ARBA00010669"/>
    </source>
</evidence>
<evidence type="ECO:0000313" key="11">
    <source>
        <dbReference type="Proteomes" id="UP000824002"/>
    </source>
</evidence>
<feature type="binding site" evidence="8">
    <location>
        <position position="81"/>
    </location>
    <ligand>
        <name>Zn(2+)</name>
        <dbReference type="ChEBI" id="CHEBI:29105"/>
        <note>catalytic</note>
    </ligand>
</feature>
<evidence type="ECO:0000256" key="2">
    <source>
        <dbReference type="ARBA" id="ARBA00011738"/>
    </source>
</evidence>
<evidence type="ECO:0000256" key="6">
    <source>
        <dbReference type="ARBA" id="ARBA00022833"/>
    </source>
</evidence>
<evidence type="ECO:0000259" key="9">
    <source>
        <dbReference type="PROSITE" id="PS51747"/>
    </source>
</evidence>
<feature type="domain" description="CMP/dCMP-type deaminase" evidence="9">
    <location>
        <begin position="1"/>
        <end position="115"/>
    </location>
</feature>
<dbReference type="FunFam" id="3.40.140.10:FF:000005">
    <property type="entry name" value="tRNA-specific adenosine deaminase"/>
    <property type="match status" value="1"/>
</dbReference>
<comment type="caution">
    <text evidence="10">The sequence shown here is derived from an EMBL/GenBank/DDBJ whole genome shotgun (WGS) entry which is preliminary data.</text>
</comment>
<dbReference type="EMBL" id="DVJP01000070">
    <property type="protein sequence ID" value="HIS77233.1"/>
    <property type="molecule type" value="Genomic_DNA"/>
</dbReference>
<comment type="catalytic activity">
    <reaction evidence="7 8">
        <text>adenosine(34) in tRNA + H2O + H(+) = inosine(34) in tRNA + NH4(+)</text>
        <dbReference type="Rhea" id="RHEA:43168"/>
        <dbReference type="Rhea" id="RHEA-COMP:10373"/>
        <dbReference type="Rhea" id="RHEA-COMP:10374"/>
        <dbReference type="ChEBI" id="CHEBI:15377"/>
        <dbReference type="ChEBI" id="CHEBI:15378"/>
        <dbReference type="ChEBI" id="CHEBI:28938"/>
        <dbReference type="ChEBI" id="CHEBI:74411"/>
        <dbReference type="ChEBI" id="CHEBI:82852"/>
        <dbReference type="EC" id="3.5.4.33"/>
    </reaction>
</comment>
<dbReference type="PANTHER" id="PTHR11079">
    <property type="entry name" value="CYTOSINE DEAMINASE FAMILY MEMBER"/>
    <property type="match status" value="1"/>
</dbReference>
<dbReference type="GO" id="GO:0052717">
    <property type="term" value="F:tRNA-specific adenosine-34 deaminase activity"/>
    <property type="evidence" value="ECO:0007669"/>
    <property type="project" value="UniProtKB-UniRule"/>
</dbReference>
<dbReference type="GO" id="GO:0002100">
    <property type="term" value="P:tRNA wobble adenosine to inosine editing"/>
    <property type="evidence" value="ECO:0007669"/>
    <property type="project" value="UniProtKB-UniRule"/>
</dbReference>
<feature type="active site" description="Proton donor" evidence="8">
    <location>
        <position position="50"/>
    </location>
</feature>
<evidence type="ECO:0000256" key="5">
    <source>
        <dbReference type="ARBA" id="ARBA00022801"/>
    </source>
</evidence>
<name>A0A9D1FNZ1_9FIRM</name>